<dbReference type="InterPro" id="IPR021858">
    <property type="entry name" value="Fun_TF"/>
</dbReference>
<feature type="region of interest" description="Disordered" evidence="6">
    <location>
        <begin position="230"/>
        <end position="265"/>
    </location>
</feature>
<protein>
    <recommendedName>
        <fullName evidence="7">Zn(2)-C6 fungal-type domain-containing protein</fullName>
    </recommendedName>
</protein>
<dbReference type="GO" id="GO:0008270">
    <property type="term" value="F:zinc ion binding"/>
    <property type="evidence" value="ECO:0007669"/>
    <property type="project" value="InterPro"/>
</dbReference>
<dbReference type="GO" id="GO:0000981">
    <property type="term" value="F:DNA-binding transcription factor activity, RNA polymerase II-specific"/>
    <property type="evidence" value="ECO:0007669"/>
    <property type="project" value="InterPro"/>
</dbReference>
<name>A0A5N5WQU1_9EURO</name>
<keyword evidence="3" id="KW-0238">DNA-binding</keyword>
<keyword evidence="5" id="KW-0539">Nucleus</keyword>
<evidence type="ECO:0000256" key="5">
    <source>
        <dbReference type="ARBA" id="ARBA00023242"/>
    </source>
</evidence>
<dbReference type="GO" id="GO:0000976">
    <property type="term" value="F:transcription cis-regulatory region binding"/>
    <property type="evidence" value="ECO:0007669"/>
    <property type="project" value="TreeGrafter"/>
</dbReference>
<dbReference type="PROSITE" id="PS00463">
    <property type="entry name" value="ZN2_CY6_FUNGAL_1"/>
    <property type="match status" value="1"/>
</dbReference>
<dbReference type="Pfam" id="PF00172">
    <property type="entry name" value="Zn_clus"/>
    <property type="match status" value="1"/>
</dbReference>
<dbReference type="SMART" id="SM00066">
    <property type="entry name" value="GAL4"/>
    <property type="match status" value="1"/>
</dbReference>
<gene>
    <name evidence="8" type="ORF">BDV29DRAFT_180456</name>
</gene>
<evidence type="ECO:0000256" key="3">
    <source>
        <dbReference type="ARBA" id="ARBA00023125"/>
    </source>
</evidence>
<feature type="compositionally biased region" description="Low complexity" evidence="6">
    <location>
        <begin position="246"/>
        <end position="261"/>
    </location>
</feature>
<organism evidence="8 9">
    <name type="scientific">Aspergillus leporis</name>
    <dbReference type="NCBI Taxonomy" id="41062"/>
    <lineage>
        <taxon>Eukaryota</taxon>
        <taxon>Fungi</taxon>
        <taxon>Dikarya</taxon>
        <taxon>Ascomycota</taxon>
        <taxon>Pezizomycotina</taxon>
        <taxon>Eurotiomycetes</taxon>
        <taxon>Eurotiomycetidae</taxon>
        <taxon>Eurotiales</taxon>
        <taxon>Aspergillaceae</taxon>
        <taxon>Aspergillus</taxon>
        <taxon>Aspergillus subgen. Circumdati</taxon>
    </lineage>
</organism>
<proteinExistence type="predicted"/>
<dbReference type="CDD" id="cd00067">
    <property type="entry name" value="GAL4"/>
    <property type="match status" value="1"/>
</dbReference>
<dbReference type="PANTHER" id="PTHR37534">
    <property type="entry name" value="TRANSCRIPTIONAL ACTIVATOR PROTEIN UGA3"/>
    <property type="match status" value="1"/>
</dbReference>
<dbReference type="Gene3D" id="4.10.240.10">
    <property type="entry name" value="Zn(2)-C6 fungal-type DNA-binding domain"/>
    <property type="match status" value="1"/>
</dbReference>
<dbReference type="InterPro" id="IPR001138">
    <property type="entry name" value="Zn2Cys6_DnaBD"/>
</dbReference>
<keyword evidence="4" id="KW-0804">Transcription</keyword>
<dbReference type="Pfam" id="PF11951">
    <property type="entry name" value="Fungal_trans_2"/>
    <property type="match status" value="1"/>
</dbReference>
<evidence type="ECO:0000313" key="9">
    <source>
        <dbReference type="Proteomes" id="UP000326565"/>
    </source>
</evidence>
<dbReference type="PROSITE" id="PS50048">
    <property type="entry name" value="ZN2_CY6_FUNGAL_2"/>
    <property type="match status" value="1"/>
</dbReference>
<dbReference type="EMBL" id="ML732294">
    <property type="protein sequence ID" value="KAB8070679.1"/>
    <property type="molecule type" value="Genomic_DNA"/>
</dbReference>
<feature type="domain" description="Zn(2)-C6 fungal-type" evidence="7">
    <location>
        <begin position="61"/>
        <end position="91"/>
    </location>
</feature>
<dbReference type="InterPro" id="IPR036864">
    <property type="entry name" value="Zn2-C6_fun-type_DNA-bd_sf"/>
</dbReference>
<dbReference type="AlphaFoldDB" id="A0A5N5WQU1"/>
<evidence type="ECO:0000256" key="1">
    <source>
        <dbReference type="ARBA" id="ARBA00004123"/>
    </source>
</evidence>
<keyword evidence="9" id="KW-1185">Reference proteome</keyword>
<evidence type="ECO:0000259" key="7">
    <source>
        <dbReference type="PROSITE" id="PS50048"/>
    </source>
</evidence>
<evidence type="ECO:0000256" key="2">
    <source>
        <dbReference type="ARBA" id="ARBA00023015"/>
    </source>
</evidence>
<dbReference type="GO" id="GO:0005634">
    <property type="term" value="C:nucleus"/>
    <property type="evidence" value="ECO:0007669"/>
    <property type="project" value="UniProtKB-SubCell"/>
</dbReference>
<evidence type="ECO:0000256" key="6">
    <source>
        <dbReference type="SAM" id="MobiDB-lite"/>
    </source>
</evidence>
<evidence type="ECO:0000256" key="4">
    <source>
        <dbReference type="ARBA" id="ARBA00023163"/>
    </source>
</evidence>
<reference evidence="8 9" key="1">
    <citation type="submission" date="2019-04" db="EMBL/GenBank/DDBJ databases">
        <title>Friends and foes A comparative genomics study of 23 Aspergillus species from section Flavi.</title>
        <authorList>
            <consortium name="DOE Joint Genome Institute"/>
            <person name="Kjaerbolling I."/>
            <person name="Vesth T."/>
            <person name="Frisvad J.C."/>
            <person name="Nybo J.L."/>
            <person name="Theobald S."/>
            <person name="Kildgaard S."/>
            <person name="Isbrandt T."/>
            <person name="Kuo A."/>
            <person name="Sato A."/>
            <person name="Lyhne E.K."/>
            <person name="Kogle M.E."/>
            <person name="Wiebenga A."/>
            <person name="Kun R.S."/>
            <person name="Lubbers R.J."/>
            <person name="Makela M.R."/>
            <person name="Barry K."/>
            <person name="Chovatia M."/>
            <person name="Clum A."/>
            <person name="Daum C."/>
            <person name="Haridas S."/>
            <person name="He G."/>
            <person name="LaButti K."/>
            <person name="Lipzen A."/>
            <person name="Mondo S."/>
            <person name="Riley R."/>
            <person name="Salamov A."/>
            <person name="Simmons B.A."/>
            <person name="Magnuson J.K."/>
            <person name="Henrissat B."/>
            <person name="Mortensen U.H."/>
            <person name="Larsen T.O."/>
            <person name="Devries R.P."/>
            <person name="Grigoriev I.V."/>
            <person name="Machida M."/>
            <person name="Baker S.E."/>
            <person name="Andersen M.R."/>
        </authorList>
    </citation>
    <scope>NUCLEOTIDE SEQUENCE [LARGE SCALE GENOMIC DNA]</scope>
    <source>
        <strain evidence="8 9">CBS 151.66</strain>
    </source>
</reference>
<dbReference type="SUPFAM" id="SSF57701">
    <property type="entry name" value="Zn2/Cys6 DNA-binding domain"/>
    <property type="match status" value="1"/>
</dbReference>
<dbReference type="Proteomes" id="UP000326565">
    <property type="component" value="Unassembled WGS sequence"/>
</dbReference>
<dbReference type="GO" id="GO:0045944">
    <property type="term" value="P:positive regulation of transcription by RNA polymerase II"/>
    <property type="evidence" value="ECO:0007669"/>
    <property type="project" value="TreeGrafter"/>
</dbReference>
<evidence type="ECO:0000313" key="8">
    <source>
        <dbReference type="EMBL" id="KAB8070679.1"/>
    </source>
</evidence>
<dbReference type="OrthoDB" id="3598904at2759"/>
<feature type="compositionally biased region" description="Low complexity" evidence="6">
    <location>
        <begin position="191"/>
        <end position="200"/>
    </location>
</feature>
<dbReference type="PANTHER" id="PTHR37534:SF49">
    <property type="entry name" value="LYSINE BIOSYNTHESIS REGULATORY PROTEIN LYS14"/>
    <property type="match status" value="1"/>
</dbReference>
<comment type="subcellular location">
    <subcellularLocation>
        <location evidence="1">Nucleus</location>
    </subcellularLocation>
</comment>
<accession>A0A5N5WQU1</accession>
<feature type="region of interest" description="Disordered" evidence="6">
    <location>
        <begin position="191"/>
        <end position="210"/>
    </location>
</feature>
<sequence length="685" mass="77573">MTVISLVRPNRRGNASRKPSLWLPIIAPKDTTSSSSIYLPVSVKASISRTQVRFPPRSRTGCWTCRVRKVKCDEKHPRCNQCARLGHDCDYRPRLIFRDDTYRTIERMSDVETVGNIVWDPHVYRGINSFSTDLEAPDLLPSFAALTSDEEREKKAQSSIPGNYTVIVIPETFSHTSKQVCEVFGEPCRISTSSSLSDNSQDSRRNIDSNVDDPNVVILRTFPDARRYLSSDRRSSTQTLESDSRVSSPPTVSAPPAVSDALEGDNSQAKTKLLDYEARLLDHFRNVVWAKLIPQGIWIDGSNGYRMSAEVFEQEATTFPPLLRVIMAISALSLAREGDNLGMDAGNHYQQDSSFLQNIIYHSDDLLSDGLFLTQFLMLVYEVMAAKLHGPNLWSHHISRLLDFTFLRQSAFGMERYPFIIWWVCTIDLYALFSGAGTGDYIKTVTENDMLPGPESLLSFTSADGFSVMDPQEHDGLAIILHLFKDTFMLAVRLGLVAADLKKFSASDPYSPVGLQQQGADLREEFKRLWDSPNVRFWVDNHATLPKQLRSTLQQVFLLFHTSLLFYYTTMWPKQSIETEDLPEEKAHHHATMVLQHAEDMVLENQESPQHFVIFPLFLAGATAESSVLKVKAWELLTNLKESEIGYNASTTCYMLQVVYERQMRQSRNGGGPLLWIDWAELLAE</sequence>
<keyword evidence="2" id="KW-0805">Transcription regulation</keyword>